<evidence type="ECO:0000313" key="2">
    <source>
        <dbReference type="EMBL" id="KAB1655093.1"/>
    </source>
</evidence>
<keyword evidence="3" id="KW-1185">Reference proteome</keyword>
<sequence length="141" mass="14722">MNTPTELGPVEQPPRPRASGTLRGWVGPVLRPRWVEALAWGFGVGVALGVPAIVPILVGGLTVMFAVDALWAPPGGEGWIDNWGLVIPIGAAVGGAVLLGAVIALRALVVLRRLHWSTLTFGCYVGSILPAIVLLAIVPPW</sequence>
<reference evidence="2 3" key="1">
    <citation type="submission" date="2019-09" db="EMBL/GenBank/DDBJ databases">
        <title>Phylogeny of genus Pseudoclavibacter and closely related genus.</title>
        <authorList>
            <person name="Li Y."/>
        </authorList>
    </citation>
    <scope>NUCLEOTIDE SEQUENCE [LARGE SCALE GENOMIC DNA]</scope>
    <source>
        <strain evidence="2 3">DSM 23821</strain>
    </source>
</reference>
<evidence type="ECO:0000256" key="1">
    <source>
        <dbReference type="SAM" id="Phobius"/>
    </source>
</evidence>
<protein>
    <submittedName>
        <fullName evidence="2">Uncharacterized protein</fullName>
    </submittedName>
</protein>
<evidence type="ECO:0000313" key="3">
    <source>
        <dbReference type="Proteomes" id="UP000467240"/>
    </source>
</evidence>
<keyword evidence="1" id="KW-0472">Membrane</keyword>
<comment type="caution">
    <text evidence="2">The sequence shown here is derived from an EMBL/GenBank/DDBJ whole genome shotgun (WGS) entry which is preliminary data.</text>
</comment>
<dbReference type="AlphaFoldDB" id="A0A7J5BPM9"/>
<keyword evidence="1" id="KW-1133">Transmembrane helix</keyword>
<name>A0A7J5BPM9_9MICO</name>
<dbReference type="Proteomes" id="UP000467240">
    <property type="component" value="Unassembled WGS sequence"/>
</dbReference>
<feature type="transmembrane region" description="Helical" evidence="1">
    <location>
        <begin position="121"/>
        <end position="138"/>
    </location>
</feature>
<gene>
    <name evidence="2" type="ORF">F8O01_12610</name>
</gene>
<keyword evidence="1" id="KW-0812">Transmembrane</keyword>
<proteinExistence type="predicted"/>
<dbReference type="RefSeq" id="WP_158041297.1">
    <property type="nucleotide sequence ID" value="NZ_JACCFV010000001.1"/>
</dbReference>
<feature type="transmembrane region" description="Helical" evidence="1">
    <location>
        <begin position="38"/>
        <end position="65"/>
    </location>
</feature>
<feature type="transmembrane region" description="Helical" evidence="1">
    <location>
        <begin position="85"/>
        <end position="109"/>
    </location>
</feature>
<accession>A0A7J5BPM9</accession>
<organism evidence="2 3">
    <name type="scientific">Pseudoclavibacter chungangensis</name>
    <dbReference type="NCBI Taxonomy" id="587635"/>
    <lineage>
        <taxon>Bacteria</taxon>
        <taxon>Bacillati</taxon>
        <taxon>Actinomycetota</taxon>
        <taxon>Actinomycetes</taxon>
        <taxon>Micrococcales</taxon>
        <taxon>Microbacteriaceae</taxon>
        <taxon>Pseudoclavibacter</taxon>
    </lineage>
</organism>
<dbReference type="EMBL" id="WBJZ01000016">
    <property type="protein sequence ID" value="KAB1655093.1"/>
    <property type="molecule type" value="Genomic_DNA"/>
</dbReference>